<dbReference type="GeneID" id="5076207"/>
<feature type="domain" description="Protelomerase TelK N-terminal" evidence="4">
    <location>
        <begin position="9"/>
        <end position="76"/>
    </location>
</feature>
<reference evidence="5 6" key="1">
    <citation type="journal article" date="2009" name="Appl. Environ. Microbiol.">
        <title>Characterization of a new plasmid-like prophage in a pandemic Vibrio parahaemolyticus O3:K6 strain.</title>
        <authorList>
            <person name="Lan S.F."/>
            <person name="Huang C.H."/>
            <person name="Chang C.H."/>
            <person name="Liao W.C."/>
            <person name="Lin I.H."/>
            <person name="Jian W.N."/>
            <person name="Wu Y.G."/>
            <person name="Chen S.Y."/>
            <person name="Wong H.C."/>
        </authorList>
    </citation>
    <scope>NUCLEOTIDE SEQUENCE [LARGE SCALE GENOMIC DNA]</scope>
</reference>
<evidence type="ECO:0000259" key="4">
    <source>
        <dbReference type="Pfam" id="PF22853"/>
    </source>
</evidence>
<name>A2I304_9CAUD</name>
<dbReference type="RefSeq" id="YP_001039865.1">
    <property type="nucleotide sequence ID" value="NC_009016.1"/>
</dbReference>
<dbReference type="Pfam" id="PF16684">
    <property type="entry name" value="ResT-TelK_cat"/>
    <property type="match status" value="1"/>
</dbReference>
<dbReference type="InterPro" id="IPR055040">
    <property type="entry name" value="TelK_N"/>
</dbReference>
<dbReference type="Gene3D" id="1.10.287.3180">
    <property type="match status" value="1"/>
</dbReference>
<dbReference type="Pfam" id="PF22853">
    <property type="entry name" value="TelK_N"/>
    <property type="match status" value="1"/>
</dbReference>
<dbReference type="InterPro" id="IPR038280">
    <property type="entry name" value="ResT/TelK_cat_sf"/>
</dbReference>
<dbReference type="InterPro" id="IPR049454">
    <property type="entry name" value="TelK_stirrup"/>
</dbReference>
<evidence type="ECO:0000259" key="3">
    <source>
        <dbReference type="Pfam" id="PF20818"/>
    </source>
</evidence>
<evidence type="ECO:0000256" key="1">
    <source>
        <dbReference type="SAM" id="Coils"/>
    </source>
</evidence>
<proteinExistence type="predicted"/>
<organism evidence="5 6">
    <name type="scientific">Vibrio phage VP882</name>
    <dbReference type="NCBI Taxonomy" id="2913982"/>
    <lineage>
        <taxon>Viruses</taxon>
        <taxon>Duplodnaviria</taxon>
        <taxon>Heunggongvirae</taxon>
        <taxon>Uroviricota</taxon>
        <taxon>Caudoviricetes</taxon>
        <taxon>Hapunavirus</taxon>
        <taxon>Hapunavirus VP882</taxon>
    </lineage>
</organism>
<sequence>MSGESRQKVNLEELINELVEEVKTIDDNEAITRSEKTKLITRAATKFKTKLHDDKRRKDATRIALSTYRKYMTMARAAVTEQNWKHHSLEQQIERLAKKHPQYAEQLVAIGAMDNITELRLAHRDLLKSIKDNDEAFEDIRSMKLDHEVMRHLTLPSAQKARLAEEAAEALTEKKTATVDINYHELMAGVVELLTKKTKTVGSDSTYSFSRLALGIGLATGRRSIEILKQGEFKKVDEQRLEFSGQAKKRGGADYSETYTIYTLVDSDLVLMALKNLRELPEVRALDEYDQLGEIKRNDAINKRCAKTLNQTAKQFFGSDERVFKDSRAIWARLAYELFFQRDPRWKKKDEDVFWQEMLGHEDIETQKAYKQFKVDYSEPEQPVHKPGKFKSRAEALAALDSNEDITTRSSMAKIHDWVKERIAEDPEANITQSLITRELGSGRKVIKDYLDLADDALAVVNTPVDDAVVEVPADVPAAEKQPKKAQKPRLVAHQVDDEHWEAWALVEGEEVARVKIKGTRVEAMTAAWEASQKALDD</sequence>
<dbReference type="OrthoDB" id="7458at10239"/>
<protein>
    <submittedName>
        <fullName evidence="5">Protelomerase</fullName>
    </submittedName>
</protein>
<evidence type="ECO:0000313" key="5">
    <source>
        <dbReference type="EMBL" id="ABM73418.1"/>
    </source>
</evidence>
<dbReference type="KEGG" id="vg:5076207"/>
<dbReference type="Gene3D" id="1.10.10.2040">
    <property type="match status" value="1"/>
</dbReference>
<dbReference type="Gene3D" id="1.10.443.30">
    <property type="entry name" value="Telomere resolvase"/>
    <property type="match status" value="1"/>
</dbReference>
<dbReference type="Pfam" id="PF20818">
    <property type="entry name" value="TelK_stirrup"/>
    <property type="match status" value="1"/>
</dbReference>
<dbReference type="Proteomes" id="UP000008090">
    <property type="component" value="Segment"/>
</dbReference>
<keyword evidence="6" id="KW-1185">Reference proteome</keyword>
<feature type="domain" description="Telomere resolvase ResT/TelK catalytic" evidence="2">
    <location>
        <begin position="188"/>
        <end position="373"/>
    </location>
</feature>
<evidence type="ECO:0000313" key="6">
    <source>
        <dbReference type="Proteomes" id="UP000008090"/>
    </source>
</evidence>
<dbReference type="InterPro" id="IPR032047">
    <property type="entry name" value="ResT/TelK_cat"/>
</dbReference>
<evidence type="ECO:0000259" key="2">
    <source>
        <dbReference type="Pfam" id="PF16684"/>
    </source>
</evidence>
<dbReference type="EMBL" id="EF057797">
    <property type="protein sequence ID" value="ABM73418.1"/>
    <property type="molecule type" value="Genomic_DNA"/>
</dbReference>
<keyword evidence="1" id="KW-0175">Coiled coil</keyword>
<feature type="coiled-coil region" evidence="1">
    <location>
        <begin position="1"/>
        <end position="28"/>
    </location>
</feature>
<accession>A2I304</accession>
<feature type="domain" description="Protelomerase TelK-like stirrup" evidence="3">
    <location>
        <begin position="393"/>
        <end position="461"/>
    </location>
</feature>